<dbReference type="NCBIfam" id="TIGR00472">
    <property type="entry name" value="pheT_bact"/>
    <property type="match status" value="1"/>
</dbReference>
<evidence type="ECO:0000256" key="13">
    <source>
        <dbReference type="ARBA" id="ARBA00023146"/>
    </source>
</evidence>
<evidence type="ECO:0000259" key="17">
    <source>
        <dbReference type="PROSITE" id="PS50886"/>
    </source>
</evidence>
<keyword evidence="6 15" id="KW-0436">Ligase</keyword>
<evidence type="ECO:0000256" key="11">
    <source>
        <dbReference type="ARBA" id="ARBA00022884"/>
    </source>
</evidence>
<dbReference type="InterPro" id="IPR004532">
    <property type="entry name" value="Phe-tRNA-ligase_IIc_bsu_bact"/>
</dbReference>
<dbReference type="CDD" id="cd00769">
    <property type="entry name" value="PheRS_beta_core"/>
    <property type="match status" value="1"/>
</dbReference>
<keyword evidence="8 15" id="KW-0547">Nucleotide-binding</keyword>
<dbReference type="FunFam" id="3.50.40.10:FF:000001">
    <property type="entry name" value="Phenylalanine--tRNA ligase beta subunit"/>
    <property type="match status" value="1"/>
</dbReference>
<keyword evidence="11 16" id="KW-0694">RNA-binding</keyword>
<dbReference type="InterPro" id="IPR045060">
    <property type="entry name" value="Phe-tRNA-ligase_IIc_bsu"/>
</dbReference>
<dbReference type="OrthoDB" id="9805455at2"/>
<dbReference type="InterPro" id="IPR045864">
    <property type="entry name" value="aa-tRNA-synth_II/BPL/LPL"/>
</dbReference>
<dbReference type="InterPro" id="IPR020825">
    <property type="entry name" value="Phe-tRNA_synthase-like_B3/B4"/>
</dbReference>
<keyword evidence="5 16" id="KW-0820">tRNA-binding</keyword>
<comment type="catalytic activity">
    <reaction evidence="14 15">
        <text>tRNA(Phe) + L-phenylalanine + ATP = L-phenylalanyl-tRNA(Phe) + AMP + diphosphate + H(+)</text>
        <dbReference type="Rhea" id="RHEA:19413"/>
        <dbReference type="Rhea" id="RHEA-COMP:9668"/>
        <dbReference type="Rhea" id="RHEA-COMP:9699"/>
        <dbReference type="ChEBI" id="CHEBI:15378"/>
        <dbReference type="ChEBI" id="CHEBI:30616"/>
        <dbReference type="ChEBI" id="CHEBI:33019"/>
        <dbReference type="ChEBI" id="CHEBI:58095"/>
        <dbReference type="ChEBI" id="CHEBI:78442"/>
        <dbReference type="ChEBI" id="CHEBI:78531"/>
        <dbReference type="ChEBI" id="CHEBI:456215"/>
        <dbReference type="EC" id="6.1.1.20"/>
    </reaction>
</comment>
<dbReference type="Gene3D" id="3.30.930.10">
    <property type="entry name" value="Bira Bifunctional Protein, Domain 2"/>
    <property type="match status" value="1"/>
</dbReference>
<dbReference type="Gene3D" id="3.30.56.10">
    <property type="match status" value="2"/>
</dbReference>
<evidence type="ECO:0000256" key="3">
    <source>
        <dbReference type="ARBA" id="ARBA00011209"/>
    </source>
</evidence>
<dbReference type="Gene3D" id="3.50.40.10">
    <property type="entry name" value="Phenylalanyl-trna Synthetase, Chain B, domain 3"/>
    <property type="match status" value="1"/>
</dbReference>
<dbReference type="CDD" id="cd02796">
    <property type="entry name" value="tRNA_bind_bactPheRS"/>
    <property type="match status" value="1"/>
</dbReference>
<name>A0A432VYM0_9GAMM</name>
<dbReference type="Proteomes" id="UP000288212">
    <property type="component" value="Unassembled WGS sequence"/>
</dbReference>
<dbReference type="FunFam" id="3.30.930.10:FF:000022">
    <property type="entry name" value="Phenylalanine--tRNA ligase beta subunit"/>
    <property type="match status" value="1"/>
</dbReference>
<dbReference type="PANTHER" id="PTHR10947:SF0">
    <property type="entry name" value="PHENYLALANINE--TRNA LIGASE BETA SUBUNIT"/>
    <property type="match status" value="1"/>
</dbReference>
<dbReference type="GO" id="GO:0009328">
    <property type="term" value="C:phenylalanine-tRNA ligase complex"/>
    <property type="evidence" value="ECO:0007669"/>
    <property type="project" value="TreeGrafter"/>
</dbReference>
<reference evidence="20 21" key="1">
    <citation type="journal article" date="2011" name="Front. Microbiol.">
        <title>Genomic signatures of strain selection and enhancement in Bacillus atrophaeus var. globigii, a historical biowarfare simulant.</title>
        <authorList>
            <person name="Gibbons H.S."/>
            <person name="Broomall S.M."/>
            <person name="McNew L.A."/>
            <person name="Daligault H."/>
            <person name="Chapman C."/>
            <person name="Bruce D."/>
            <person name="Karavis M."/>
            <person name="Krepps M."/>
            <person name="McGregor P.A."/>
            <person name="Hong C."/>
            <person name="Park K.H."/>
            <person name="Akmal A."/>
            <person name="Feldman A."/>
            <person name="Lin J.S."/>
            <person name="Chang W.E."/>
            <person name="Higgs B.W."/>
            <person name="Demirev P."/>
            <person name="Lindquist J."/>
            <person name="Liem A."/>
            <person name="Fochler E."/>
            <person name="Read T.D."/>
            <person name="Tapia R."/>
            <person name="Johnson S."/>
            <person name="Bishop-Lilly K.A."/>
            <person name="Detter C."/>
            <person name="Han C."/>
            <person name="Sozhamannan S."/>
            <person name="Rosenzweig C.N."/>
            <person name="Skowronski E.W."/>
        </authorList>
    </citation>
    <scope>NUCLEOTIDE SEQUENCE [LARGE SCALE GENOMIC DNA]</scope>
    <source>
        <strain evidence="20 21">AK5</strain>
    </source>
</reference>
<dbReference type="GO" id="GO:0000049">
    <property type="term" value="F:tRNA binding"/>
    <property type="evidence" value="ECO:0007669"/>
    <property type="project" value="UniProtKB-UniRule"/>
</dbReference>
<comment type="subunit">
    <text evidence="3 15">Tetramer of two alpha and two beta subunits.</text>
</comment>
<evidence type="ECO:0000256" key="8">
    <source>
        <dbReference type="ARBA" id="ARBA00022741"/>
    </source>
</evidence>
<organism evidence="20 21">
    <name type="scientific">Aliidiomarina haloalkalitolerans</name>
    <dbReference type="NCBI Taxonomy" id="859059"/>
    <lineage>
        <taxon>Bacteria</taxon>
        <taxon>Pseudomonadati</taxon>
        <taxon>Pseudomonadota</taxon>
        <taxon>Gammaproteobacteria</taxon>
        <taxon>Alteromonadales</taxon>
        <taxon>Idiomarinaceae</taxon>
        <taxon>Aliidiomarina</taxon>
    </lineage>
</organism>
<dbReference type="PROSITE" id="PS50886">
    <property type="entry name" value="TRBD"/>
    <property type="match status" value="1"/>
</dbReference>
<keyword evidence="9 15" id="KW-0067">ATP-binding</keyword>
<evidence type="ECO:0000313" key="20">
    <source>
        <dbReference type="EMBL" id="RUO21760.1"/>
    </source>
</evidence>
<evidence type="ECO:0000256" key="15">
    <source>
        <dbReference type="HAMAP-Rule" id="MF_00283"/>
    </source>
</evidence>
<dbReference type="GO" id="GO:0006432">
    <property type="term" value="P:phenylalanyl-tRNA aminoacylation"/>
    <property type="evidence" value="ECO:0007669"/>
    <property type="project" value="UniProtKB-UniRule"/>
</dbReference>
<dbReference type="InterPro" id="IPR012340">
    <property type="entry name" value="NA-bd_OB-fold"/>
</dbReference>
<dbReference type="EMBL" id="PIPI01000001">
    <property type="protein sequence ID" value="RUO21760.1"/>
    <property type="molecule type" value="Genomic_DNA"/>
</dbReference>
<accession>A0A432VYM0</accession>
<dbReference type="Gene3D" id="3.30.70.380">
    <property type="entry name" value="Ferrodoxin-fold anticodon-binding domain"/>
    <property type="match status" value="1"/>
</dbReference>
<dbReference type="InterPro" id="IPR009061">
    <property type="entry name" value="DNA-bd_dom_put_sf"/>
</dbReference>
<feature type="binding site" evidence="15">
    <location>
        <position position="464"/>
    </location>
    <ligand>
        <name>Mg(2+)</name>
        <dbReference type="ChEBI" id="CHEBI:18420"/>
        <note>shared with alpha subunit</note>
    </ligand>
</feature>
<comment type="subcellular location">
    <subcellularLocation>
        <location evidence="1 15">Cytoplasm</location>
    </subcellularLocation>
</comment>
<dbReference type="SMART" id="SM00873">
    <property type="entry name" value="B3_4"/>
    <property type="match status" value="1"/>
</dbReference>
<dbReference type="SMART" id="SM00896">
    <property type="entry name" value="FDX-ACB"/>
    <property type="match status" value="1"/>
</dbReference>
<comment type="similarity">
    <text evidence="2 15">Belongs to the phenylalanyl-tRNA synthetase beta subunit family. Type 1 subfamily.</text>
</comment>
<dbReference type="InterPro" id="IPR005121">
    <property type="entry name" value="Fdx_antiC-bd"/>
</dbReference>
<dbReference type="Pfam" id="PF01588">
    <property type="entry name" value="tRNA_bind"/>
    <property type="match status" value="1"/>
</dbReference>
<evidence type="ECO:0000256" key="4">
    <source>
        <dbReference type="ARBA" id="ARBA00022490"/>
    </source>
</evidence>
<feature type="domain" description="TRNA-binding" evidence="17">
    <location>
        <begin position="39"/>
        <end position="148"/>
    </location>
</feature>
<dbReference type="HAMAP" id="MF_00283">
    <property type="entry name" value="Phe_tRNA_synth_beta1"/>
    <property type="match status" value="1"/>
</dbReference>
<evidence type="ECO:0000256" key="2">
    <source>
        <dbReference type="ARBA" id="ARBA00008653"/>
    </source>
</evidence>
<sequence length="796" mass="87369">MKFSEQWLREWVNPELSTEQLAEQLSMAGLEVDGIEPVAGVFHGVVVGEVKACEQHPNADKLRVTKVDIGADELLDIVCGAANCRTGIKVAVATVGAELPGDFKIKKSKLRGEPSHGMLCSASELELSDDHDGILELPAAAPVGTDFREWLGLNDHAIEIDLTPNRADCLGIRGLAREVGVLNRIDVNVPEFAAVAATIDDQRAIHLDAADACPRYLGRVIRNINANTQAPLWLQERLRRAGVRSIDAVVDITNYVLLELGHPMHAFDLSQLHGDIHVRMAKPEEKLTLLDGQEVTLQDDVLVIADEQKAVAMAGIFGGEQTGVTTESKDIFLESAFFAPDAIMGRARRFGLHTDASHRYERGVDPELQRTAMERATALILEICGGEAGPVVEAVSVDHLPKPANINLRAERLSRVLGADIAVTDVEAILTRLGFTVAKDASGWQVQVPTYRFDIAIEEDLIEEIARVYGYNNIAAVAPTAELRMTRVEEIHLPLRAVQQVMLAQGYQEAITYSFVDPKHQAQLYPELAALTLPHPISIEMSSMRLGLWPGLVSAAGYNQKRQQQNIRLFETGLRFVPDNSAENGIAQQPMIAGVIMGTVQGEHWRDGVRAVDFYDLKGHVETLLRATGRFDEFRFVASAHTALHPGQSAAIYRGETLVGYCGALHPQFEKLFGLKGRAFVFELDLNLLRERLVPQAGVISKFPSIRRDIAILVDRQVAAGEVLESIKKIGANQLVDLNLFDVYTGENVPAESKSLAIALTLQAADRTLEDQEVNSLMEQVINALRNEFNAVLRDS</sequence>
<feature type="binding site" evidence="15">
    <location>
        <position position="463"/>
    </location>
    <ligand>
        <name>Mg(2+)</name>
        <dbReference type="ChEBI" id="CHEBI:18420"/>
        <note>shared with alpha subunit</note>
    </ligand>
</feature>
<keyword evidence="10 15" id="KW-0460">Magnesium</keyword>
<dbReference type="SUPFAM" id="SSF56037">
    <property type="entry name" value="PheT/TilS domain"/>
    <property type="match status" value="1"/>
</dbReference>
<dbReference type="SUPFAM" id="SSF55681">
    <property type="entry name" value="Class II aaRS and biotin synthetases"/>
    <property type="match status" value="1"/>
</dbReference>
<evidence type="ECO:0000256" key="10">
    <source>
        <dbReference type="ARBA" id="ARBA00022842"/>
    </source>
</evidence>
<dbReference type="AlphaFoldDB" id="A0A432VYM0"/>
<dbReference type="Pfam" id="PF03147">
    <property type="entry name" value="FDX-ACB"/>
    <property type="match status" value="1"/>
</dbReference>
<keyword evidence="7 15" id="KW-0479">Metal-binding</keyword>
<dbReference type="Pfam" id="PF03483">
    <property type="entry name" value="B3_4"/>
    <property type="match status" value="1"/>
</dbReference>
<dbReference type="FunFam" id="3.30.70.380:FF:000001">
    <property type="entry name" value="Phenylalanine--tRNA ligase beta subunit"/>
    <property type="match status" value="1"/>
</dbReference>
<dbReference type="SUPFAM" id="SSF54991">
    <property type="entry name" value="Anticodon-binding domain of PheRS"/>
    <property type="match status" value="1"/>
</dbReference>
<dbReference type="Pfam" id="PF03484">
    <property type="entry name" value="B5"/>
    <property type="match status" value="1"/>
</dbReference>
<dbReference type="FunFam" id="2.40.50.140:FF:000045">
    <property type="entry name" value="Phenylalanine--tRNA ligase beta subunit"/>
    <property type="match status" value="1"/>
</dbReference>
<keyword evidence="21" id="KW-1185">Reference proteome</keyword>
<dbReference type="RefSeq" id="WP_126790887.1">
    <property type="nucleotide sequence ID" value="NZ_PIPI01000001.1"/>
</dbReference>
<dbReference type="InterPro" id="IPR002547">
    <property type="entry name" value="tRNA-bd_dom"/>
</dbReference>
<dbReference type="PANTHER" id="PTHR10947">
    <property type="entry name" value="PHENYLALANYL-TRNA SYNTHETASE BETA CHAIN AND LEUCINE-RICH REPEAT-CONTAINING PROTEIN 47"/>
    <property type="match status" value="1"/>
</dbReference>
<keyword evidence="4 15" id="KW-0963">Cytoplasm</keyword>
<dbReference type="GO" id="GO:0000287">
    <property type="term" value="F:magnesium ion binding"/>
    <property type="evidence" value="ECO:0007669"/>
    <property type="project" value="UniProtKB-UniRule"/>
</dbReference>
<feature type="domain" description="FDX-ACB" evidence="18">
    <location>
        <begin position="701"/>
        <end position="794"/>
    </location>
</feature>
<comment type="cofactor">
    <cofactor evidence="15">
        <name>Mg(2+)</name>
        <dbReference type="ChEBI" id="CHEBI:18420"/>
    </cofactor>
    <text evidence="15">Binds 2 magnesium ions per tetramer.</text>
</comment>
<feature type="binding site" evidence="15">
    <location>
        <position position="460"/>
    </location>
    <ligand>
        <name>Mg(2+)</name>
        <dbReference type="ChEBI" id="CHEBI:18420"/>
        <note>shared with alpha subunit</note>
    </ligand>
</feature>
<dbReference type="GO" id="GO:0005524">
    <property type="term" value="F:ATP binding"/>
    <property type="evidence" value="ECO:0007669"/>
    <property type="project" value="UniProtKB-UniRule"/>
</dbReference>
<evidence type="ECO:0000259" key="19">
    <source>
        <dbReference type="PROSITE" id="PS51483"/>
    </source>
</evidence>
<dbReference type="InterPro" id="IPR033714">
    <property type="entry name" value="tRNA_bind_bactPheRS"/>
</dbReference>
<evidence type="ECO:0000256" key="16">
    <source>
        <dbReference type="PROSITE-ProRule" id="PRU00209"/>
    </source>
</evidence>
<dbReference type="PROSITE" id="PS51483">
    <property type="entry name" value="B5"/>
    <property type="match status" value="1"/>
</dbReference>
<comment type="caution">
    <text evidence="20">The sequence shown here is derived from an EMBL/GenBank/DDBJ whole genome shotgun (WGS) entry which is preliminary data.</text>
</comment>
<evidence type="ECO:0000256" key="12">
    <source>
        <dbReference type="ARBA" id="ARBA00022917"/>
    </source>
</evidence>
<feature type="binding site" evidence="15">
    <location>
        <position position="454"/>
    </location>
    <ligand>
        <name>Mg(2+)</name>
        <dbReference type="ChEBI" id="CHEBI:18420"/>
        <note>shared with alpha subunit</note>
    </ligand>
</feature>
<dbReference type="FunFam" id="3.30.56.10:FF:000002">
    <property type="entry name" value="Phenylalanine--tRNA ligase beta subunit"/>
    <property type="match status" value="1"/>
</dbReference>
<dbReference type="SMART" id="SM00874">
    <property type="entry name" value="B5"/>
    <property type="match status" value="1"/>
</dbReference>
<feature type="domain" description="B5" evidence="19">
    <location>
        <begin position="401"/>
        <end position="476"/>
    </location>
</feature>
<evidence type="ECO:0000256" key="5">
    <source>
        <dbReference type="ARBA" id="ARBA00022555"/>
    </source>
</evidence>
<keyword evidence="12 15" id="KW-0648">Protein biosynthesis</keyword>
<dbReference type="NCBIfam" id="NF045760">
    <property type="entry name" value="YtpR"/>
    <property type="match status" value="1"/>
</dbReference>
<dbReference type="GO" id="GO:0004826">
    <property type="term" value="F:phenylalanine-tRNA ligase activity"/>
    <property type="evidence" value="ECO:0007669"/>
    <property type="project" value="UniProtKB-UniRule"/>
</dbReference>
<evidence type="ECO:0000313" key="21">
    <source>
        <dbReference type="Proteomes" id="UP000288212"/>
    </source>
</evidence>
<dbReference type="InterPro" id="IPR041616">
    <property type="entry name" value="PheRS_beta_core"/>
</dbReference>
<dbReference type="Gene3D" id="2.40.50.140">
    <property type="entry name" value="Nucleic acid-binding proteins"/>
    <property type="match status" value="1"/>
</dbReference>
<dbReference type="Pfam" id="PF17759">
    <property type="entry name" value="tRNA_synthFbeta"/>
    <property type="match status" value="1"/>
</dbReference>
<evidence type="ECO:0000256" key="6">
    <source>
        <dbReference type="ARBA" id="ARBA00022598"/>
    </source>
</evidence>
<dbReference type="InterPro" id="IPR005147">
    <property type="entry name" value="tRNA_synthase_B5-dom"/>
</dbReference>
<evidence type="ECO:0000256" key="14">
    <source>
        <dbReference type="ARBA" id="ARBA00049255"/>
    </source>
</evidence>
<dbReference type="EC" id="6.1.1.20" evidence="15"/>
<dbReference type="InterPro" id="IPR005146">
    <property type="entry name" value="B3/B4_tRNA-bd"/>
</dbReference>
<keyword evidence="13 15" id="KW-0030">Aminoacyl-tRNA synthetase</keyword>
<proteinExistence type="inferred from homology"/>
<evidence type="ECO:0000256" key="7">
    <source>
        <dbReference type="ARBA" id="ARBA00022723"/>
    </source>
</evidence>
<dbReference type="InterPro" id="IPR036690">
    <property type="entry name" value="Fdx_antiC-bd_sf"/>
</dbReference>
<evidence type="ECO:0000256" key="9">
    <source>
        <dbReference type="ARBA" id="ARBA00022840"/>
    </source>
</evidence>
<protein>
    <recommendedName>
        <fullName evidence="15">Phenylalanine--tRNA ligase beta subunit</fullName>
        <ecNumber evidence="15">6.1.1.20</ecNumber>
    </recommendedName>
    <alternativeName>
        <fullName evidence="15">Phenylalanyl-tRNA synthetase beta subunit</fullName>
        <shortName evidence="15">PheRS</shortName>
    </alternativeName>
</protein>
<dbReference type="SUPFAM" id="SSF50249">
    <property type="entry name" value="Nucleic acid-binding proteins"/>
    <property type="match status" value="1"/>
</dbReference>
<gene>
    <name evidence="15" type="primary">pheT</name>
    <name evidence="20" type="ORF">CWE06_02620</name>
</gene>
<evidence type="ECO:0000259" key="18">
    <source>
        <dbReference type="PROSITE" id="PS51447"/>
    </source>
</evidence>
<dbReference type="SUPFAM" id="SSF46955">
    <property type="entry name" value="Putative DNA-binding domain"/>
    <property type="match status" value="1"/>
</dbReference>
<dbReference type="PROSITE" id="PS51447">
    <property type="entry name" value="FDX_ACB"/>
    <property type="match status" value="1"/>
</dbReference>
<evidence type="ECO:0000256" key="1">
    <source>
        <dbReference type="ARBA" id="ARBA00004496"/>
    </source>
</evidence>